<evidence type="ECO:0000256" key="1">
    <source>
        <dbReference type="SAM" id="MobiDB-lite"/>
    </source>
</evidence>
<organism evidence="2">
    <name type="scientific">Aegilops tauschii</name>
    <name type="common">Tausch's goatgrass</name>
    <name type="synonym">Aegilops squarrosa</name>
    <dbReference type="NCBI Taxonomy" id="37682"/>
    <lineage>
        <taxon>Eukaryota</taxon>
        <taxon>Viridiplantae</taxon>
        <taxon>Streptophyta</taxon>
        <taxon>Embryophyta</taxon>
        <taxon>Tracheophyta</taxon>
        <taxon>Spermatophyta</taxon>
        <taxon>Magnoliopsida</taxon>
        <taxon>Liliopsida</taxon>
        <taxon>Poales</taxon>
        <taxon>Poaceae</taxon>
        <taxon>BOP clade</taxon>
        <taxon>Pooideae</taxon>
        <taxon>Triticodae</taxon>
        <taxon>Triticeae</taxon>
        <taxon>Triticinae</taxon>
        <taxon>Aegilops</taxon>
    </lineage>
</organism>
<reference evidence="2" key="1">
    <citation type="submission" date="2015-06" db="UniProtKB">
        <authorList>
            <consortium name="EnsemblPlants"/>
        </authorList>
    </citation>
    <scope>IDENTIFICATION</scope>
</reference>
<proteinExistence type="predicted"/>
<dbReference type="PANTHER" id="PTHR33257:SF35">
    <property type="entry name" value="OS02G0461700 PROTEIN"/>
    <property type="match status" value="1"/>
</dbReference>
<feature type="region of interest" description="Disordered" evidence="1">
    <location>
        <begin position="89"/>
        <end position="138"/>
    </location>
</feature>
<protein>
    <submittedName>
        <fullName evidence="2">Uncharacterized protein</fullName>
    </submittedName>
</protein>
<sequence length="169" mass="19086">METATLSWPYINWSSSAVPLHQESQTRCEITVKTIGKITRECDQRRKHKKPKVKSMEATTSPTHLLQHCSGSDELGRSMRVYSAATGKVPFGWEDEPGKPKSPPREGALPPLCPSPAMQSARLTDKDRGRRQSLKRRADQGGFEGCLPVKFQLGRAMRRWDIVCYFRGE</sequence>
<dbReference type="PANTHER" id="PTHR33257">
    <property type="entry name" value="OS05G0165500 PROTEIN"/>
    <property type="match status" value="1"/>
</dbReference>
<dbReference type="AlphaFoldDB" id="M8AY21"/>
<feature type="region of interest" description="Disordered" evidence="1">
    <location>
        <begin position="43"/>
        <end position="70"/>
    </location>
</feature>
<dbReference type="EnsemblPlants" id="EMT09372">
    <property type="protein sequence ID" value="EMT09372"/>
    <property type="gene ID" value="F775_01139"/>
</dbReference>
<evidence type="ECO:0000313" key="2">
    <source>
        <dbReference type="EnsemblPlants" id="EMT09372"/>
    </source>
</evidence>
<accession>M8AY21</accession>
<name>M8AY21_AEGTA</name>